<organism evidence="5 6">
    <name type="scientific">Acetobacter persici</name>
    <dbReference type="NCBI Taxonomy" id="1076596"/>
    <lineage>
        <taxon>Bacteria</taxon>
        <taxon>Pseudomonadati</taxon>
        <taxon>Pseudomonadota</taxon>
        <taxon>Alphaproteobacteria</taxon>
        <taxon>Acetobacterales</taxon>
        <taxon>Acetobacteraceae</taxon>
        <taxon>Acetobacter</taxon>
    </lineage>
</organism>
<dbReference type="CDD" id="cd05237">
    <property type="entry name" value="UDP_invert_4-6DH_SDR_e"/>
    <property type="match status" value="1"/>
</dbReference>
<dbReference type="Pfam" id="PF13727">
    <property type="entry name" value="CoA_binding_3"/>
    <property type="match status" value="1"/>
</dbReference>
<feature type="transmembrane region" description="Helical" evidence="3">
    <location>
        <begin position="21"/>
        <end position="43"/>
    </location>
</feature>
<evidence type="ECO:0000259" key="4">
    <source>
        <dbReference type="Pfam" id="PF02719"/>
    </source>
</evidence>
<dbReference type="Pfam" id="PF02719">
    <property type="entry name" value="Polysacc_synt_2"/>
    <property type="match status" value="1"/>
</dbReference>
<dbReference type="PANTHER" id="PTHR43318:SF1">
    <property type="entry name" value="POLYSACCHARIDE BIOSYNTHESIS PROTEIN EPSC-RELATED"/>
    <property type="match status" value="1"/>
</dbReference>
<feature type="region of interest" description="Disordered" evidence="2">
    <location>
        <begin position="638"/>
        <end position="683"/>
    </location>
</feature>
<dbReference type="InterPro" id="IPR036291">
    <property type="entry name" value="NAD(P)-bd_dom_sf"/>
</dbReference>
<gene>
    <name evidence="5" type="ORF">DmAi_20640</name>
</gene>
<dbReference type="RefSeq" id="WP_086654556.1">
    <property type="nucleotide sequence ID" value="NZ_BLJP01000008.1"/>
</dbReference>
<dbReference type="OrthoDB" id="9803111at2"/>
<evidence type="ECO:0000256" key="3">
    <source>
        <dbReference type="SAM" id="Phobius"/>
    </source>
</evidence>
<dbReference type="EMBL" id="BLJP01000008">
    <property type="protein sequence ID" value="GFE94005.1"/>
    <property type="molecule type" value="Genomic_DNA"/>
</dbReference>
<feature type="transmembrane region" description="Helical" evidence="3">
    <location>
        <begin position="49"/>
        <end position="70"/>
    </location>
</feature>
<keyword evidence="6" id="KW-1185">Reference proteome</keyword>
<feature type="transmembrane region" description="Helical" evidence="3">
    <location>
        <begin position="82"/>
        <end position="108"/>
    </location>
</feature>
<evidence type="ECO:0000256" key="2">
    <source>
        <dbReference type="SAM" id="MobiDB-lite"/>
    </source>
</evidence>
<dbReference type="PANTHER" id="PTHR43318">
    <property type="entry name" value="UDP-N-ACETYLGLUCOSAMINE 4,6-DEHYDRATASE"/>
    <property type="match status" value="1"/>
</dbReference>
<dbReference type="Gene3D" id="3.40.50.720">
    <property type="entry name" value="NAD(P)-binding Rossmann-like Domain"/>
    <property type="match status" value="2"/>
</dbReference>
<feature type="compositionally biased region" description="Low complexity" evidence="2">
    <location>
        <begin position="647"/>
        <end position="664"/>
    </location>
</feature>
<dbReference type="InterPro" id="IPR003869">
    <property type="entry name" value="Polysac_CapD-like"/>
</dbReference>
<dbReference type="AlphaFoldDB" id="A0A6V8IFB7"/>
<dbReference type="InterPro" id="IPR051203">
    <property type="entry name" value="Polysaccharide_Synthase-Rel"/>
</dbReference>
<dbReference type="SUPFAM" id="SSF51735">
    <property type="entry name" value="NAD(P)-binding Rossmann-fold domains"/>
    <property type="match status" value="1"/>
</dbReference>
<evidence type="ECO:0000313" key="5">
    <source>
        <dbReference type="EMBL" id="GFE94005.1"/>
    </source>
</evidence>
<comment type="caution">
    <text evidence="5">The sequence shown here is derived from an EMBL/GenBank/DDBJ whole genome shotgun (WGS) entry which is preliminary data.</text>
</comment>
<feature type="transmembrane region" description="Helical" evidence="3">
    <location>
        <begin position="114"/>
        <end position="134"/>
    </location>
</feature>
<feature type="domain" description="Polysaccharide biosynthesis protein CapD-like" evidence="4">
    <location>
        <begin position="293"/>
        <end position="592"/>
    </location>
</feature>
<proteinExistence type="inferred from homology"/>
<comment type="similarity">
    <text evidence="1">Belongs to the polysaccharide synthase family.</text>
</comment>
<keyword evidence="3" id="KW-0472">Membrane</keyword>
<dbReference type="Proteomes" id="UP000548726">
    <property type="component" value="Unassembled WGS sequence"/>
</dbReference>
<protein>
    <submittedName>
        <fullName evidence="5">Polysaccharide biosynthesis protein CapD</fullName>
    </submittedName>
</protein>
<reference evidence="5 6" key="1">
    <citation type="journal article" date="2020" name="Cell Rep.">
        <title>Local necrotic cells trigger systemic immune activation via gut microbiome dysbiosis in Drosophila.</title>
        <authorList>
            <person name="Kosakamoto H."/>
            <person name="Yamauchi T."/>
            <person name="Akuzawa-Tokita Y."/>
            <person name="Nishimura K."/>
            <person name="Soga T."/>
            <person name="Murakami T."/>
            <person name="Mori H."/>
            <person name="Yamamoto K."/>
            <person name="Miyazaki R."/>
            <person name="Koto A."/>
            <person name="Miura M."/>
            <person name="Obata F."/>
        </authorList>
    </citation>
    <scope>NUCLEOTIDE SEQUENCE [LARGE SCALE GENOMIC DNA]</scope>
    <source>
        <strain evidence="5 6">Ai</strain>
    </source>
</reference>
<evidence type="ECO:0000256" key="1">
    <source>
        <dbReference type="ARBA" id="ARBA00007430"/>
    </source>
</evidence>
<accession>A0A6V8IFB7</accession>
<keyword evidence="3" id="KW-1133">Transmembrane helix</keyword>
<sequence length="683" mass="73262">MALQRSESLHRSPRLRPLNRIMVNILLDGMLAALAAPFARWLAAPQDGLLHPLWFLAGGAITLLVSGLPFRMPQQYWRFSGVSDLLGIAGASVASAVLFSVGLVYAGFRLPSPTFPIIYALVLLIMLGGLRIGYRLAHRLAARKADQRRVVLVGVDTEADLYLRALERNPAAGIRVVGMVALGTHQAGRRLHNVPILGHVNEIDVVLDRLDKAGTLPESLVVTDPSFRGAALTKVLDAGAAHGISVLRTPALTDLTPAERVELRPVPIEDLLNRPQVPLDRAGMERLVGHKTVLVTGAGGSIGSELVRQIAMLGPERLILLDHGEFELWQIETELAEWASHVPREVVVADVRDEPRIEDVMARFRPELVFHAAALKHVPIVEANPAEGLLTNVHGTRVVADAAARNGARAMVVISTDKAVNPSSLMGAAKRAAEMYCQALDIKARTSGNPEAMRCITVRFGNVLGSTGSVVPLFRRQLERGGPLTVTHPDMRRYFMTVPEAVGLVLQASVRGTCGVDGSGTDALLRDGGIFVLDMGEPVKIVDLARQMIRLAGLRPEEDVAIRFTGLRPGEKLYEELFHGREAPVPTDAPGLLMATPRVVDLTDVTQAVDQIAACARKGDVKAALHILSLLVPEFDHNPTGEVRSVAPPGAAEEAGMAAGHSGAIQTRGPVEGPDGSRKQGTS</sequence>
<evidence type="ECO:0000313" key="6">
    <source>
        <dbReference type="Proteomes" id="UP000548726"/>
    </source>
</evidence>
<name>A0A6V8IFB7_9PROT</name>
<keyword evidence="3" id="KW-0812">Transmembrane</keyword>